<keyword evidence="3" id="KW-1185">Reference proteome</keyword>
<organism evidence="2 3">
    <name type="scientific">Marinomonas arenicola</name>
    <dbReference type="NCBI Taxonomy" id="569601"/>
    <lineage>
        <taxon>Bacteria</taxon>
        <taxon>Pseudomonadati</taxon>
        <taxon>Pseudomonadota</taxon>
        <taxon>Gammaproteobacteria</taxon>
        <taxon>Oceanospirillales</taxon>
        <taxon>Oceanospirillaceae</taxon>
        <taxon>Marinomonas</taxon>
    </lineage>
</organism>
<accession>A0ABU9GAC2</accession>
<evidence type="ECO:0000313" key="3">
    <source>
        <dbReference type="Proteomes" id="UP001379949"/>
    </source>
</evidence>
<evidence type="ECO:0000256" key="1">
    <source>
        <dbReference type="SAM" id="SignalP"/>
    </source>
</evidence>
<reference evidence="2 3" key="1">
    <citation type="submission" date="2024-02" db="EMBL/GenBank/DDBJ databases">
        <title>Bacteria isolated from the canopy kelp, Nereocystis luetkeana.</title>
        <authorList>
            <person name="Pfister C.A."/>
            <person name="Younker I.T."/>
            <person name="Light S.H."/>
        </authorList>
    </citation>
    <scope>NUCLEOTIDE SEQUENCE [LARGE SCALE GENOMIC DNA]</scope>
    <source>
        <strain evidence="2 3">TI.4.07</strain>
    </source>
</reference>
<evidence type="ECO:0000313" key="2">
    <source>
        <dbReference type="EMBL" id="MEL0614743.1"/>
    </source>
</evidence>
<dbReference type="EMBL" id="JBAKAR010000019">
    <property type="protein sequence ID" value="MEL0614743.1"/>
    <property type="molecule type" value="Genomic_DNA"/>
</dbReference>
<dbReference type="PANTHER" id="PTHR40590">
    <property type="entry name" value="CYTOPLASMIC PROTEIN-RELATED"/>
    <property type="match status" value="1"/>
</dbReference>
<gene>
    <name evidence="2" type="ORF">V6242_16440</name>
</gene>
<dbReference type="InterPro" id="IPR002816">
    <property type="entry name" value="TraB/PrgY/GumN_fam"/>
</dbReference>
<sequence>MSFIKKCGLTLFAAAAFQTQAASVWKVMSGNNALYLGGTIHILSPDDYPLPTAYDEAYRASDKVIFETDINTINSREFQQKMVSQLSYSDGTTIDQVLKPETYQALARFLEARHIPMDKIAPLKPSLIAMTLSVMELQSLGFTSEGVDQYYSAKATLDHKHQGWLEAPQDQIDVLESIGEGDESEMIDYSLQDIEDMPNTIDVLRKSWRDGNMIAMAEATITDFKEDYPEIYEELLVARNKHWLPQIEAMLNDSSTEFVMVGAMHLAGPDGLLAQLEASGYQVEKL</sequence>
<protein>
    <submittedName>
        <fullName evidence="2">TraB/GumN family protein</fullName>
    </submittedName>
</protein>
<name>A0ABU9GAC2_9GAMM</name>
<proteinExistence type="predicted"/>
<dbReference type="CDD" id="cd14789">
    <property type="entry name" value="Tiki"/>
    <property type="match status" value="1"/>
</dbReference>
<dbReference type="PANTHER" id="PTHR40590:SF1">
    <property type="entry name" value="CYTOPLASMIC PROTEIN"/>
    <property type="match status" value="1"/>
</dbReference>
<feature type="signal peptide" evidence="1">
    <location>
        <begin position="1"/>
        <end position="21"/>
    </location>
</feature>
<feature type="chain" id="PRO_5046552872" evidence="1">
    <location>
        <begin position="22"/>
        <end position="286"/>
    </location>
</feature>
<dbReference type="Proteomes" id="UP001379949">
    <property type="component" value="Unassembled WGS sequence"/>
</dbReference>
<comment type="caution">
    <text evidence="2">The sequence shown here is derived from an EMBL/GenBank/DDBJ whole genome shotgun (WGS) entry which is preliminary data.</text>
</comment>
<dbReference type="RefSeq" id="WP_133001409.1">
    <property type="nucleotide sequence ID" value="NZ_BAAAFB010000003.1"/>
</dbReference>
<keyword evidence="1" id="KW-0732">Signal</keyword>
<dbReference type="Pfam" id="PF01963">
    <property type="entry name" value="TraB_PrgY_gumN"/>
    <property type="match status" value="1"/>
</dbReference>
<dbReference type="InterPro" id="IPR047111">
    <property type="entry name" value="YbaP-like"/>
</dbReference>